<dbReference type="PROSITE" id="PS50835">
    <property type="entry name" value="IG_LIKE"/>
    <property type="match status" value="6"/>
</dbReference>
<evidence type="ECO:0000256" key="14">
    <source>
        <dbReference type="ARBA" id="ARBA00023319"/>
    </source>
</evidence>
<feature type="region of interest" description="Disordered" evidence="17">
    <location>
        <begin position="865"/>
        <end position="895"/>
    </location>
</feature>
<dbReference type="Pfam" id="PF07679">
    <property type="entry name" value="I-set"/>
    <property type="match status" value="2"/>
</dbReference>
<feature type="domain" description="Fibronectin type-III" evidence="21">
    <location>
        <begin position="621"/>
        <end position="719"/>
    </location>
</feature>
<dbReference type="EMBL" id="OY660885">
    <property type="protein sequence ID" value="CAJ1084338.1"/>
    <property type="molecule type" value="Genomic_DNA"/>
</dbReference>
<feature type="domain" description="Ig-like" evidence="20">
    <location>
        <begin position="433"/>
        <end position="520"/>
    </location>
</feature>
<evidence type="ECO:0000256" key="12">
    <source>
        <dbReference type="ARBA" id="ARBA00023180"/>
    </source>
</evidence>
<dbReference type="InterPro" id="IPR036116">
    <property type="entry name" value="FN3_sf"/>
</dbReference>
<dbReference type="GO" id="GO:0030426">
    <property type="term" value="C:growth cone"/>
    <property type="evidence" value="ECO:0007669"/>
    <property type="project" value="UniProtKB-SubCell"/>
</dbReference>
<evidence type="ECO:0000256" key="1">
    <source>
        <dbReference type="ARBA" id="ARBA00004251"/>
    </source>
</evidence>
<evidence type="ECO:0000256" key="19">
    <source>
        <dbReference type="SAM" id="SignalP"/>
    </source>
</evidence>
<evidence type="ECO:0000256" key="11">
    <source>
        <dbReference type="ARBA" id="ARBA00023157"/>
    </source>
</evidence>
<evidence type="ECO:0000256" key="5">
    <source>
        <dbReference type="ARBA" id="ARBA00022692"/>
    </source>
</evidence>
<sequence length="1333" mass="147586">MCVSQRRWTGCRGPCSPALPLVLLLLLPLSFLSSTPPLAQGAIQIPEGLSKPPVLMETPTSYTAFYTDDIYLPCEATGNPTPTFRWVKDGQTFGLQLSGSGTLKANEKDPLDRFNGSYRCYASNELGTAMTQTVQVIVETQPILLKQHKVRVKSYEGDSIVLSCSPPDSTDPPHIHWMDKRMVHIKQSDRVTEGRDGNLYFSNVLRTDSRDDYICNAQYPTARTILPVAAVSLTVQRSNDVVHERRPHFFVPEGPHSSVLAVREQTVVLECIPKGLPTPKVEWKKKDGNLEDTSAQLEKHNRWLRFESITQEDDGEYECKAVNSHGSVAHSFTVTVEAAPYWVKEPLNQLYSPGETVRLDCHAEGIPTPTITWGINGQPITEVDEESRRSVSGGVLILRDVVFADTAVYQCEATNTHGSILLNTYIYVVELPPQILSSDGVVYRVTEGGDVMLHCESFGSPRPHLTWVDEDGLPLLSHPRASLLTNGTIKLSKASHEDSGAYTCSVRHTNTSITAHLEVFNQTIILTSPGDVRVLRGTTALLDCEFYKDPLLLGYKVAWRKNGHELLESSPDDKYTIFDNGTLKVTNVQSGDSAKYTCEVSTDLDNAKASGSITVVARPDPPKDLTLSDVEDHSLTLSWIPGSAHNSPILEFIVEAQEEQHTEPGRWKWETLETVPGNFNHRQLKLHPFCTYRFRVTAVNELGHSDPSLPSEHRSTPPAAPSKNPDNVRSDSSDPKALTITWDEMEKPLHSGQGFQYKVSWRKSDGSPRWEEAYVLGPPFHVNDTGTYTPFEIKVQAVNSLGSAPEPESELGYSGEDKPEGAPSGISTIVTNSTVRVKWNEAQNVRGLLKGYKIYIKRLGPQGERVRRSLGKPHHEEEERSERARERHRDSREVMVDGTKTSEEVTGLQLFSRYELSMTAMNSKGEGPHSTPHRFVTPEGAPGPPASLRFESPSEKSLTLYWTPPLETNGILLGYMVQYQQEVESRDSLVKFEMISDPKKTYIDLDSLDPSSYYIFKVIARTAAGDGPPITWRGATLLDGVPPSNVTVVADNTALNLSWAPGERDRNHGFTIRYCRKCPGCEWEESEVVNSTQGFYSLKGLKPGSQYKLEIKQGNETLWKQETETIGPVPSEMPGGFATQGWLIGLISAIVLLVLILLILCLIKRRKGGKYAVKDKEDKEVDSEARPMKDETFGEYSDGDEKRTDSQPSLCGESKLGSDDSLAEYGDSVDIQFNEDGSFIGQYSGRGPVPQGNESSGPASPVNAVPPPPIAPSIDGRFVALKRESSGAFSPPSFCPSVCYSSISRLTRSSSVVQILFAQQGKKKNKTRMFRRP</sequence>
<keyword evidence="5 18" id="KW-0812">Transmembrane</keyword>
<dbReference type="Proteomes" id="UP001178508">
    <property type="component" value="Chromosome 22"/>
</dbReference>
<feature type="compositionally biased region" description="Basic and acidic residues" evidence="17">
    <location>
        <begin position="1173"/>
        <end position="1192"/>
    </location>
</feature>
<dbReference type="PANTHER" id="PTHR44170:SF36">
    <property type="entry name" value="L1 CELL ADHESION MOLECULE"/>
    <property type="match status" value="1"/>
</dbReference>
<feature type="domain" description="Fibronectin type-III" evidence="21">
    <location>
        <begin position="1042"/>
        <end position="1134"/>
    </location>
</feature>
<dbReference type="InterPro" id="IPR003961">
    <property type="entry name" value="FN3_dom"/>
</dbReference>
<keyword evidence="23" id="KW-1185">Reference proteome</keyword>
<feature type="compositionally biased region" description="Basic and acidic residues" evidence="17">
    <location>
        <begin position="873"/>
        <end position="895"/>
    </location>
</feature>
<protein>
    <recommendedName>
        <fullName evidence="16">Neural cell adhesion molecule L1</fullName>
    </recommendedName>
</protein>
<keyword evidence="10 18" id="KW-0472">Membrane</keyword>
<keyword evidence="4" id="KW-1003">Cell membrane</keyword>
<evidence type="ECO:0000256" key="16">
    <source>
        <dbReference type="ARBA" id="ARBA00074488"/>
    </source>
</evidence>
<dbReference type="InterPro" id="IPR007110">
    <property type="entry name" value="Ig-like_dom"/>
</dbReference>
<dbReference type="FunFam" id="2.60.40.10:FF:000028">
    <property type="entry name" value="Neuronal cell adhesion molecule"/>
    <property type="match status" value="1"/>
</dbReference>
<evidence type="ECO:0000313" key="23">
    <source>
        <dbReference type="Proteomes" id="UP001178508"/>
    </source>
</evidence>
<dbReference type="GO" id="GO:0098609">
    <property type="term" value="P:cell-cell adhesion"/>
    <property type="evidence" value="ECO:0007669"/>
    <property type="project" value="TreeGrafter"/>
</dbReference>
<dbReference type="FunFam" id="2.60.40.10:FF:000078">
    <property type="entry name" value="Neuronal cell adhesion molecule"/>
    <property type="match status" value="1"/>
</dbReference>
<dbReference type="Pfam" id="PF00047">
    <property type="entry name" value="ig"/>
    <property type="match status" value="1"/>
</dbReference>
<keyword evidence="8" id="KW-0130">Cell adhesion</keyword>
<feature type="region of interest" description="Disordered" evidence="17">
    <location>
        <begin position="1173"/>
        <end position="1217"/>
    </location>
</feature>
<dbReference type="InterPro" id="IPR013151">
    <property type="entry name" value="Immunoglobulin_dom"/>
</dbReference>
<evidence type="ECO:0000256" key="15">
    <source>
        <dbReference type="ARBA" id="ARBA00060042"/>
    </source>
</evidence>
<feature type="transmembrane region" description="Helical" evidence="18">
    <location>
        <begin position="1142"/>
        <end position="1163"/>
    </location>
</feature>
<dbReference type="InterPro" id="IPR003598">
    <property type="entry name" value="Ig_sub2"/>
</dbReference>
<dbReference type="InterPro" id="IPR026966">
    <property type="entry name" value="Neurofascin/L1/NrCAM_C"/>
</dbReference>
<evidence type="ECO:0000256" key="3">
    <source>
        <dbReference type="ARBA" id="ARBA00008588"/>
    </source>
</evidence>
<feature type="chain" id="PRO_5043740600" description="Neural cell adhesion molecule L1" evidence="19">
    <location>
        <begin position="35"/>
        <end position="1333"/>
    </location>
</feature>
<dbReference type="Pfam" id="PF13882">
    <property type="entry name" value="Bravo_FIGEY"/>
    <property type="match status" value="1"/>
</dbReference>
<comment type="similarity">
    <text evidence="3">Belongs to the immunoglobulin superfamily. L1/neurofascin/NgCAM family.</text>
</comment>
<feature type="domain" description="Ig-like" evidence="20">
    <location>
        <begin position="247"/>
        <end position="335"/>
    </location>
</feature>
<comment type="subcellular location">
    <subcellularLocation>
        <location evidence="1">Cell membrane</location>
        <topology evidence="1">Single-pass type I membrane protein</topology>
    </subcellularLocation>
    <subcellularLocation>
        <location evidence="2">Cell projection</location>
        <location evidence="2">Growth cone</location>
    </subcellularLocation>
</comment>
<evidence type="ECO:0000256" key="17">
    <source>
        <dbReference type="SAM" id="MobiDB-lite"/>
    </source>
</evidence>
<feature type="region of interest" description="Disordered" evidence="17">
    <location>
        <begin position="802"/>
        <end position="822"/>
    </location>
</feature>
<keyword evidence="6 19" id="KW-0732">Signal</keyword>
<name>A0AAV1HI51_XYRNO</name>
<feature type="domain" description="Ig-like" evidence="20">
    <location>
        <begin position="53"/>
        <end position="135"/>
    </location>
</feature>
<feature type="region of interest" description="Disordered" evidence="17">
    <location>
        <begin position="703"/>
        <end position="734"/>
    </location>
</feature>
<dbReference type="PRINTS" id="PR00014">
    <property type="entry name" value="FNTYPEIII"/>
</dbReference>
<feature type="region of interest" description="Disordered" evidence="17">
    <location>
        <begin position="1242"/>
        <end position="1271"/>
    </location>
</feature>
<accession>A0AAV1HI51</accession>
<dbReference type="FunFam" id="2.60.40.10:FF:000367">
    <property type="entry name" value="Neural cell adhesion molecule L1-like protein"/>
    <property type="match status" value="1"/>
</dbReference>
<feature type="domain" description="Ig-like" evidence="20">
    <location>
        <begin position="522"/>
        <end position="614"/>
    </location>
</feature>
<evidence type="ECO:0000313" key="22">
    <source>
        <dbReference type="EMBL" id="CAJ1084338.1"/>
    </source>
</evidence>
<comment type="function">
    <text evidence="15">Neural cell adhesion molecule involved in the dynamics of cell adhesion and in the generation of transmembrane signals at tyrosine kinase receptors. During brain development, critical in multiple processes, including neuronal migration, axonal growth and fasciculation, and synaptogenesis. In the mature brain, plays a role in the dynamics of neuronal structure and function, including synaptic plasticity.</text>
</comment>
<reference evidence="22" key="1">
    <citation type="submission" date="2023-08" db="EMBL/GenBank/DDBJ databases">
        <authorList>
            <person name="Alioto T."/>
            <person name="Alioto T."/>
            <person name="Gomez Garrido J."/>
        </authorList>
    </citation>
    <scope>NUCLEOTIDE SEQUENCE</scope>
</reference>
<dbReference type="InterPro" id="IPR013098">
    <property type="entry name" value="Ig_I-set"/>
</dbReference>
<feature type="domain" description="Fibronectin type-III" evidence="21">
    <location>
        <begin position="724"/>
        <end position="817"/>
    </location>
</feature>
<organism evidence="22 23">
    <name type="scientific">Xyrichtys novacula</name>
    <name type="common">Pearly razorfish</name>
    <name type="synonym">Hemipteronotus novacula</name>
    <dbReference type="NCBI Taxonomy" id="13765"/>
    <lineage>
        <taxon>Eukaryota</taxon>
        <taxon>Metazoa</taxon>
        <taxon>Chordata</taxon>
        <taxon>Craniata</taxon>
        <taxon>Vertebrata</taxon>
        <taxon>Euteleostomi</taxon>
        <taxon>Actinopterygii</taxon>
        <taxon>Neopterygii</taxon>
        <taxon>Teleostei</taxon>
        <taxon>Neoteleostei</taxon>
        <taxon>Acanthomorphata</taxon>
        <taxon>Eupercaria</taxon>
        <taxon>Labriformes</taxon>
        <taxon>Labridae</taxon>
        <taxon>Xyrichtys</taxon>
    </lineage>
</organism>
<proteinExistence type="inferred from homology"/>
<evidence type="ECO:0000256" key="10">
    <source>
        <dbReference type="ARBA" id="ARBA00023136"/>
    </source>
</evidence>
<dbReference type="Pfam" id="PF13927">
    <property type="entry name" value="Ig_3"/>
    <property type="match status" value="3"/>
</dbReference>
<dbReference type="GO" id="GO:0005886">
    <property type="term" value="C:plasma membrane"/>
    <property type="evidence" value="ECO:0007669"/>
    <property type="project" value="UniProtKB-SubCell"/>
</dbReference>
<gene>
    <name evidence="22" type="ORF">XNOV1_A010767</name>
</gene>
<evidence type="ECO:0000256" key="4">
    <source>
        <dbReference type="ARBA" id="ARBA00022475"/>
    </source>
</evidence>
<dbReference type="PROSITE" id="PS50853">
    <property type="entry name" value="FN3"/>
    <property type="match status" value="5"/>
</dbReference>
<evidence type="ECO:0000259" key="21">
    <source>
        <dbReference type="PROSITE" id="PS50853"/>
    </source>
</evidence>
<dbReference type="InterPro" id="IPR036179">
    <property type="entry name" value="Ig-like_dom_sf"/>
</dbReference>
<feature type="domain" description="Fibronectin type-III" evidence="21">
    <location>
        <begin position="819"/>
        <end position="940"/>
    </location>
</feature>
<evidence type="ECO:0000256" key="7">
    <source>
        <dbReference type="ARBA" id="ARBA00022737"/>
    </source>
</evidence>
<keyword evidence="14" id="KW-0393">Immunoglobulin domain</keyword>
<dbReference type="FunFam" id="2.60.40.10:FF:000005">
    <property type="entry name" value="Neuronal cell adhesion molecule"/>
    <property type="match status" value="1"/>
</dbReference>
<keyword evidence="7" id="KW-0677">Repeat</keyword>
<dbReference type="SMART" id="SM00409">
    <property type="entry name" value="IG"/>
    <property type="match status" value="6"/>
</dbReference>
<dbReference type="CDD" id="cd00063">
    <property type="entry name" value="FN3"/>
    <property type="match status" value="5"/>
</dbReference>
<keyword evidence="11" id="KW-1015">Disulfide bond</keyword>
<dbReference type="FunFam" id="2.60.40.10:FF:000057">
    <property type="entry name" value="neural cell adhesion molecule L1"/>
    <property type="match status" value="1"/>
</dbReference>
<feature type="signal peptide" evidence="19">
    <location>
        <begin position="1"/>
        <end position="34"/>
    </location>
</feature>
<feature type="domain" description="Fibronectin type-III" evidence="21">
    <location>
        <begin position="944"/>
        <end position="1040"/>
    </location>
</feature>
<dbReference type="Pfam" id="PF00041">
    <property type="entry name" value="fn3"/>
    <property type="match status" value="4"/>
</dbReference>
<dbReference type="SUPFAM" id="SSF49265">
    <property type="entry name" value="Fibronectin type III"/>
    <property type="match status" value="3"/>
</dbReference>
<keyword evidence="13" id="KW-0966">Cell projection</keyword>
<dbReference type="Gene3D" id="2.60.40.10">
    <property type="entry name" value="Immunoglobulins"/>
    <property type="match status" value="11"/>
</dbReference>
<dbReference type="InterPro" id="IPR013783">
    <property type="entry name" value="Ig-like_fold"/>
</dbReference>
<evidence type="ECO:0000256" key="9">
    <source>
        <dbReference type="ARBA" id="ARBA00022989"/>
    </source>
</evidence>
<feature type="domain" description="Ig-like" evidence="20">
    <location>
        <begin position="340"/>
        <end position="427"/>
    </location>
</feature>
<keyword evidence="12" id="KW-0325">Glycoprotein</keyword>
<feature type="domain" description="Ig-like" evidence="20">
    <location>
        <begin position="142"/>
        <end position="232"/>
    </location>
</feature>
<evidence type="ECO:0000256" key="6">
    <source>
        <dbReference type="ARBA" id="ARBA00022729"/>
    </source>
</evidence>
<keyword evidence="9 18" id="KW-1133">Transmembrane helix</keyword>
<dbReference type="PANTHER" id="PTHR44170">
    <property type="entry name" value="PROTEIN SIDEKICK"/>
    <property type="match status" value="1"/>
</dbReference>
<evidence type="ECO:0000256" key="2">
    <source>
        <dbReference type="ARBA" id="ARBA00004624"/>
    </source>
</evidence>
<evidence type="ECO:0000256" key="13">
    <source>
        <dbReference type="ARBA" id="ARBA00023273"/>
    </source>
</evidence>
<evidence type="ECO:0000259" key="20">
    <source>
        <dbReference type="PROSITE" id="PS50835"/>
    </source>
</evidence>
<dbReference type="SUPFAM" id="SSF48726">
    <property type="entry name" value="Immunoglobulin"/>
    <property type="match status" value="6"/>
</dbReference>
<dbReference type="InterPro" id="IPR003599">
    <property type="entry name" value="Ig_sub"/>
</dbReference>
<evidence type="ECO:0000256" key="8">
    <source>
        <dbReference type="ARBA" id="ARBA00022889"/>
    </source>
</evidence>
<evidence type="ECO:0000256" key="18">
    <source>
        <dbReference type="SAM" id="Phobius"/>
    </source>
</evidence>
<dbReference type="SMART" id="SM00408">
    <property type="entry name" value="IGc2"/>
    <property type="match status" value="5"/>
</dbReference>
<dbReference type="SMART" id="SM00060">
    <property type="entry name" value="FN3"/>
    <property type="match status" value="5"/>
</dbReference>